<dbReference type="Proteomes" id="UP000193487">
    <property type="component" value="Unassembled WGS sequence"/>
</dbReference>
<proteinExistence type="inferred from homology"/>
<dbReference type="PANTHER" id="PTHR43391">
    <property type="entry name" value="RETINOL DEHYDROGENASE-RELATED"/>
    <property type="match status" value="1"/>
</dbReference>
<protein>
    <submittedName>
        <fullName evidence="4">Short-chain dehydrogenase</fullName>
    </submittedName>
</protein>
<dbReference type="InterPro" id="IPR002347">
    <property type="entry name" value="SDR_fam"/>
</dbReference>
<dbReference type="InterPro" id="IPR020904">
    <property type="entry name" value="Sc_DH/Rdtase_CS"/>
</dbReference>
<organism evidence="4 5">
    <name type="scientific">Mycobacterium kyorinense</name>
    <dbReference type="NCBI Taxonomy" id="487514"/>
    <lineage>
        <taxon>Bacteria</taxon>
        <taxon>Bacillati</taxon>
        <taxon>Actinomycetota</taxon>
        <taxon>Actinomycetes</taxon>
        <taxon>Mycobacteriales</taxon>
        <taxon>Mycobacteriaceae</taxon>
        <taxon>Mycobacterium</taxon>
    </lineage>
</organism>
<dbReference type="GO" id="GO:0016491">
    <property type="term" value="F:oxidoreductase activity"/>
    <property type="evidence" value="ECO:0007669"/>
    <property type="project" value="UniProtKB-KW"/>
</dbReference>
<dbReference type="EMBL" id="LQPE01000178">
    <property type="protein sequence ID" value="ORV95919.1"/>
    <property type="molecule type" value="Genomic_DNA"/>
</dbReference>
<sequence length="282" mass="28894">MFRSSATHLADKGVLITGGAHGIGAHVARRIAAVGARVAVLDRDVDAARRLAAELGSAAAVFEADVTSAESMAAACSAVAQGFGGIDVVVANAGIAGPGATVAAVDPAAWRNVIDVNLLGVLHTVQAATPYIRQRRGYIVAVASIAAAIPGPTVSGYVVSKAGVESLMRSVRIELAADGVDVGIAYFGLVDTGLAQQVLTNSGLSAVMAALPAAVSKPIPVDAAARAIAAGIERRARRIYAPRWVPLLLDLRPLLFLADRVLARSPRMRRVIRAAEGMEVSA</sequence>
<evidence type="ECO:0000256" key="1">
    <source>
        <dbReference type="ARBA" id="ARBA00006484"/>
    </source>
</evidence>
<dbReference type="PROSITE" id="PS00061">
    <property type="entry name" value="ADH_SHORT"/>
    <property type="match status" value="1"/>
</dbReference>
<dbReference type="SUPFAM" id="SSF51735">
    <property type="entry name" value="NAD(P)-binding Rossmann-fold domains"/>
    <property type="match status" value="1"/>
</dbReference>
<comment type="caution">
    <text evidence="4">The sequence shown here is derived from an EMBL/GenBank/DDBJ whole genome shotgun (WGS) entry which is preliminary data.</text>
</comment>
<evidence type="ECO:0000256" key="2">
    <source>
        <dbReference type="ARBA" id="ARBA00023002"/>
    </source>
</evidence>
<dbReference type="NCBIfam" id="NF004526">
    <property type="entry name" value="PRK05872.1"/>
    <property type="match status" value="1"/>
</dbReference>
<name>A0A1X1XAT0_9MYCO</name>
<keyword evidence="2" id="KW-0560">Oxidoreductase</keyword>
<dbReference type="PRINTS" id="PR00080">
    <property type="entry name" value="SDRFAMILY"/>
</dbReference>
<evidence type="ECO:0000256" key="3">
    <source>
        <dbReference type="RuleBase" id="RU000363"/>
    </source>
</evidence>
<accession>A0A1X1XAT0</accession>
<dbReference type="InterPro" id="IPR036291">
    <property type="entry name" value="NAD(P)-bd_dom_sf"/>
</dbReference>
<dbReference type="PRINTS" id="PR00081">
    <property type="entry name" value="GDHRDH"/>
</dbReference>
<evidence type="ECO:0000313" key="4">
    <source>
        <dbReference type="EMBL" id="ORV95919.1"/>
    </source>
</evidence>
<dbReference type="AlphaFoldDB" id="A0A1X1XAT0"/>
<dbReference type="PANTHER" id="PTHR43391:SF94">
    <property type="entry name" value="OXIDOREDUCTASE-RELATED"/>
    <property type="match status" value="1"/>
</dbReference>
<gene>
    <name evidence="4" type="ORF">AWC14_17425</name>
</gene>
<dbReference type="OrthoDB" id="3743899at2"/>
<reference evidence="4 5" key="1">
    <citation type="submission" date="2016-01" db="EMBL/GenBank/DDBJ databases">
        <title>The new phylogeny of the genus Mycobacterium.</title>
        <authorList>
            <person name="Tarcisio F."/>
            <person name="Conor M."/>
            <person name="Antonella G."/>
            <person name="Elisabetta G."/>
            <person name="Giulia F.S."/>
            <person name="Sara T."/>
            <person name="Anna F."/>
            <person name="Clotilde B."/>
            <person name="Roberto B."/>
            <person name="Veronica D.S."/>
            <person name="Fabio R."/>
            <person name="Monica P."/>
            <person name="Olivier J."/>
            <person name="Enrico T."/>
            <person name="Nicola S."/>
        </authorList>
    </citation>
    <scope>NUCLEOTIDE SEQUENCE [LARGE SCALE GENOMIC DNA]</scope>
    <source>
        <strain evidence="4 5">DSM 45166</strain>
    </source>
</reference>
<evidence type="ECO:0000313" key="5">
    <source>
        <dbReference type="Proteomes" id="UP000193487"/>
    </source>
</evidence>
<dbReference type="CDD" id="cd05233">
    <property type="entry name" value="SDR_c"/>
    <property type="match status" value="1"/>
</dbReference>
<dbReference type="Pfam" id="PF00106">
    <property type="entry name" value="adh_short"/>
    <property type="match status" value="1"/>
</dbReference>
<dbReference type="Gene3D" id="3.40.50.720">
    <property type="entry name" value="NAD(P)-binding Rossmann-like Domain"/>
    <property type="match status" value="1"/>
</dbReference>
<dbReference type="RefSeq" id="WP_045383108.1">
    <property type="nucleotide sequence ID" value="NZ_BBKA01000096.1"/>
</dbReference>
<keyword evidence="5" id="KW-1185">Reference proteome</keyword>
<comment type="similarity">
    <text evidence="1 3">Belongs to the short-chain dehydrogenases/reductases (SDR) family.</text>
</comment>